<reference evidence="6" key="1">
    <citation type="submission" date="2013-04" db="EMBL/GenBank/DDBJ databases">
        <title>The genome sequencing project of 58 acetic acid bacteria.</title>
        <authorList>
            <person name="Okamoto-Kainuma A."/>
            <person name="Ishikawa M."/>
            <person name="Umino S."/>
            <person name="Koizumi Y."/>
            <person name="Shiwa Y."/>
            <person name="Yoshikawa H."/>
            <person name="Matsutani M."/>
            <person name="Matsushita K."/>
        </authorList>
    </citation>
    <scope>NUCLEOTIDE SEQUENCE</scope>
    <source>
        <strain evidence="6">NRIC 0228</strain>
    </source>
</reference>
<keyword evidence="3" id="KW-0808">Transferase</keyword>
<organism evidence="6 7">
    <name type="scientific">Gluconobacter frateurii NRIC 0228</name>
    <dbReference type="NCBI Taxonomy" id="1307946"/>
    <lineage>
        <taxon>Bacteria</taxon>
        <taxon>Pseudomonadati</taxon>
        <taxon>Pseudomonadota</taxon>
        <taxon>Alphaproteobacteria</taxon>
        <taxon>Acetobacterales</taxon>
        <taxon>Acetobacteraceae</taxon>
        <taxon>Gluconobacter</taxon>
    </lineage>
</organism>
<comment type="cofactor">
    <cofactor evidence="1">
        <name>pyridoxal 5'-phosphate</name>
        <dbReference type="ChEBI" id="CHEBI:597326"/>
    </cofactor>
</comment>
<accession>A0ABQ0QFA0</accession>
<dbReference type="CDD" id="cd00610">
    <property type="entry name" value="OAT_like"/>
    <property type="match status" value="1"/>
</dbReference>
<dbReference type="Gene3D" id="3.40.640.10">
    <property type="entry name" value="Type I PLP-dependent aspartate aminotransferase-like (Major domain)"/>
    <property type="match status" value="1"/>
</dbReference>
<dbReference type="InterPro" id="IPR015421">
    <property type="entry name" value="PyrdxlP-dep_Trfase_major"/>
</dbReference>
<evidence type="ECO:0000256" key="1">
    <source>
        <dbReference type="ARBA" id="ARBA00001933"/>
    </source>
</evidence>
<dbReference type="PANTHER" id="PTHR42684">
    <property type="entry name" value="ADENOSYLMETHIONINE-8-AMINO-7-OXONONANOATE AMINOTRANSFERASE"/>
    <property type="match status" value="1"/>
</dbReference>
<dbReference type="InterPro" id="IPR049704">
    <property type="entry name" value="Aminotrans_3_PPA_site"/>
</dbReference>
<evidence type="ECO:0000256" key="5">
    <source>
        <dbReference type="RuleBase" id="RU003560"/>
    </source>
</evidence>
<keyword evidence="4 5" id="KW-0663">Pyridoxal phosphate</keyword>
<dbReference type="Pfam" id="PF00202">
    <property type="entry name" value="Aminotran_3"/>
    <property type="match status" value="1"/>
</dbReference>
<evidence type="ECO:0000313" key="7">
    <source>
        <dbReference type="Proteomes" id="UP001061070"/>
    </source>
</evidence>
<evidence type="ECO:0000256" key="4">
    <source>
        <dbReference type="ARBA" id="ARBA00022898"/>
    </source>
</evidence>
<comment type="caution">
    <text evidence="6">The sequence shown here is derived from an EMBL/GenBank/DDBJ whole genome shotgun (WGS) entry which is preliminary data.</text>
</comment>
<dbReference type="PROSITE" id="PS00600">
    <property type="entry name" value="AA_TRANSFER_CLASS_3"/>
    <property type="match status" value="1"/>
</dbReference>
<dbReference type="Proteomes" id="UP001061070">
    <property type="component" value="Unassembled WGS sequence"/>
</dbReference>
<evidence type="ECO:0000256" key="2">
    <source>
        <dbReference type="ARBA" id="ARBA00022576"/>
    </source>
</evidence>
<protein>
    <submittedName>
        <fullName evidence="6">Beta alanine--pyruvate transaminase</fullName>
    </submittedName>
</protein>
<dbReference type="SUPFAM" id="SSF53383">
    <property type="entry name" value="PLP-dependent transferases"/>
    <property type="match status" value="1"/>
</dbReference>
<name>A0ABQ0QFA0_9PROT</name>
<keyword evidence="2" id="KW-0032">Aminotransferase</keyword>
<comment type="similarity">
    <text evidence="5">Belongs to the class-III pyridoxal-phosphate-dependent aminotransferase family.</text>
</comment>
<evidence type="ECO:0000313" key="6">
    <source>
        <dbReference type="EMBL" id="GBR17110.1"/>
    </source>
</evidence>
<evidence type="ECO:0000256" key="3">
    <source>
        <dbReference type="ARBA" id="ARBA00022679"/>
    </source>
</evidence>
<gene>
    <name evidence="6" type="ORF">AA0228_2950</name>
</gene>
<sequence>MKRRIPTSPGAAAFNDKGCGMAQLLNEFDCERTLKNGTYWMPFTANRRVKEHPASRIITSAKGAYYYTAEGKPLFDTLSGLWCTPLGHGHPRIVEALKTQAETLDYCTAFQMANPVTVRLAERIAGMAPNGLDHVFFANSGSEAVDTALKIALGYHRLRGEGGRFRMIGRERGYHGVGFGGMSVGGIVPNRKMFANGMMNGVDHLRHTYDSAHMAFSKGQPAWGGEYAEDLERLIGLHDASTIAAVIVEPVQGSTGVLVPPVGYLQRLREICTKHGILLIFDEVITGFGRMGDNFASQRFNVKPDMITFAKAVTNGIVPMGGVIVSSDIYDTFMTGPKNAVEFAHGYTYSGHPLAAAVGHAVLDIMEEESLISRARSLEIILEEAIHSLADLEGIKDIRNIGLTAAIDLVPASDAPGARGLPLFELGLKNGLLLRCTGDTVSFGPPFISTTEQLQDMVETVRRLIVSVTQ</sequence>
<proteinExistence type="inferred from homology"/>
<dbReference type="PIRSF" id="PIRSF000521">
    <property type="entry name" value="Transaminase_4ab_Lys_Orn"/>
    <property type="match status" value="1"/>
</dbReference>
<dbReference type="Gene3D" id="3.90.1150.10">
    <property type="entry name" value="Aspartate Aminotransferase, domain 1"/>
    <property type="match status" value="1"/>
</dbReference>
<keyword evidence="7" id="KW-1185">Reference proteome</keyword>
<dbReference type="PANTHER" id="PTHR42684:SF1">
    <property type="entry name" value="BETA-ALANINE--PYRUVATE AMINOTRANSFERASE"/>
    <property type="match status" value="1"/>
</dbReference>
<dbReference type="InterPro" id="IPR005814">
    <property type="entry name" value="Aminotrans_3"/>
</dbReference>
<dbReference type="InterPro" id="IPR015422">
    <property type="entry name" value="PyrdxlP-dep_Trfase_small"/>
</dbReference>
<dbReference type="InterPro" id="IPR015424">
    <property type="entry name" value="PyrdxlP-dep_Trfase"/>
</dbReference>
<dbReference type="EMBL" id="BAQW01000013">
    <property type="protein sequence ID" value="GBR17110.1"/>
    <property type="molecule type" value="Genomic_DNA"/>
</dbReference>